<dbReference type="RefSeq" id="WP_057781207.1">
    <property type="nucleotide sequence ID" value="NZ_JAGGJQ010000001.1"/>
</dbReference>
<dbReference type="InterPro" id="IPR006860">
    <property type="entry name" value="FecR"/>
</dbReference>
<keyword evidence="7" id="KW-1185">Reference proteome</keyword>
<dbReference type="InterPro" id="IPR032508">
    <property type="entry name" value="FecR_C"/>
</dbReference>
<dbReference type="Pfam" id="PF04773">
    <property type="entry name" value="FecR"/>
    <property type="match status" value="1"/>
</dbReference>
<feature type="domain" description="FecR protein" evidence="2">
    <location>
        <begin position="180"/>
        <end position="276"/>
    </location>
</feature>
<evidence type="ECO:0000256" key="1">
    <source>
        <dbReference type="SAM" id="Phobius"/>
    </source>
</evidence>
<dbReference type="EMBL" id="JAGGJQ010000001">
    <property type="protein sequence ID" value="MBP1838169.1"/>
    <property type="molecule type" value="Genomic_DNA"/>
</dbReference>
<feature type="transmembrane region" description="Helical" evidence="1">
    <location>
        <begin position="82"/>
        <end position="101"/>
    </location>
</feature>
<keyword evidence="1" id="KW-0812">Transmembrane</keyword>
<dbReference type="Gene3D" id="2.60.120.1440">
    <property type="match status" value="1"/>
</dbReference>
<evidence type="ECO:0000259" key="2">
    <source>
        <dbReference type="Pfam" id="PF04773"/>
    </source>
</evidence>
<dbReference type="AlphaFoldDB" id="A0A9X0YJD2"/>
<evidence type="ECO:0000313" key="6">
    <source>
        <dbReference type="Proteomes" id="UP001138672"/>
    </source>
</evidence>
<dbReference type="EMBL" id="JAUSUU010000002">
    <property type="protein sequence ID" value="MDQ0334304.1"/>
    <property type="molecule type" value="Genomic_DNA"/>
</dbReference>
<dbReference type="Pfam" id="PF16344">
    <property type="entry name" value="FecR_C"/>
    <property type="match status" value="1"/>
</dbReference>
<dbReference type="PANTHER" id="PTHR30273:SF2">
    <property type="entry name" value="PROTEIN FECR"/>
    <property type="match status" value="1"/>
</dbReference>
<sequence length="390" mass="44259">MLNFNKIILLSKQVASSLLKDEKVKALESSELFSDQEKKEIINRLTKESEVTSRLHLKSKIDSKADWKKLQSHLVMPRKTYYWQYAAAAVVALGLMTTIYFSQNNDLNRNNISPIIVDNQIEPGVDKAILTLESGETIQLVKDVKYKAKNLQTNGEELVYDEDANTEINPEAIAYNYLTIPRGGQFKITLADGTQVWLNSESKIKYPIHFIPGETRVVELVYGEAYFDVSPSTKHHGARFQVVNTAQTVEVLGTEFNIKAYKDESSVYTTLVEGKVLVRSEGIVQNLIPNQQSKLQTSTNTLAVSQIDVYNEIAWKEGVFNFEDKSLKDIMTVLSRWYDIDATFETKSLETQRFNGALKKNYSIETILSILQKANIINGFEIHKKSVIIK</sequence>
<dbReference type="Proteomes" id="UP001138672">
    <property type="component" value="Unassembled WGS sequence"/>
</dbReference>
<gene>
    <name evidence="4" type="ORF">J2Z56_000065</name>
    <name evidence="5" type="ORF">J2Z57_000731</name>
</gene>
<dbReference type="Proteomes" id="UP001231587">
    <property type="component" value="Unassembled WGS sequence"/>
</dbReference>
<dbReference type="Gene3D" id="3.55.50.30">
    <property type="match status" value="1"/>
</dbReference>
<feature type="domain" description="Protein FecR C-terminal" evidence="3">
    <location>
        <begin position="320"/>
        <end position="389"/>
    </location>
</feature>
<dbReference type="GO" id="GO:0016989">
    <property type="term" value="F:sigma factor antagonist activity"/>
    <property type="evidence" value="ECO:0007669"/>
    <property type="project" value="TreeGrafter"/>
</dbReference>
<evidence type="ECO:0008006" key="8">
    <source>
        <dbReference type="Google" id="ProtNLM"/>
    </source>
</evidence>
<evidence type="ECO:0000313" key="5">
    <source>
        <dbReference type="EMBL" id="MDQ0334304.1"/>
    </source>
</evidence>
<protein>
    <recommendedName>
        <fullName evidence="8">FecR family protein</fullName>
    </recommendedName>
</protein>
<comment type="caution">
    <text evidence="4">The sequence shown here is derived from an EMBL/GenBank/DDBJ whole genome shotgun (WGS) entry which is preliminary data.</text>
</comment>
<organism evidence="4 6">
    <name type="scientific">Formosa algae</name>
    <dbReference type="NCBI Taxonomy" id="225843"/>
    <lineage>
        <taxon>Bacteria</taxon>
        <taxon>Pseudomonadati</taxon>
        <taxon>Bacteroidota</taxon>
        <taxon>Flavobacteriia</taxon>
        <taxon>Flavobacteriales</taxon>
        <taxon>Flavobacteriaceae</taxon>
        <taxon>Formosa</taxon>
    </lineage>
</organism>
<evidence type="ECO:0000259" key="3">
    <source>
        <dbReference type="Pfam" id="PF16344"/>
    </source>
</evidence>
<name>A0A9X0YJD2_9FLAO</name>
<dbReference type="PANTHER" id="PTHR30273">
    <property type="entry name" value="PERIPLASMIC SIGNAL SENSOR AND SIGMA FACTOR ACTIVATOR FECR-RELATED"/>
    <property type="match status" value="1"/>
</dbReference>
<keyword evidence="1" id="KW-0472">Membrane</keyword>
<evidence type="ECO:0000313" key="7">
    <source>
        <dbReference type="Proteomes" id="UP001231587"/>
    </source>
</evidence>
<dbReference type="OrthoDB" id="649666at2"/>
<keyword evidence="1" id="KW-1133">Transmembrane helix</keyword>
<proteinExistence type="predicted"/>
<reference evidence="4" key="1">
    <citation type="submission" date="2021-03" db="EMBL/GenBank/DDBJ databases">
        <title>Genomic Encyclopedia of Type Strains, Phase IV (KMG-IV): sequencing the most valuable type-strain genomes for metagenomic binning, comparative biology and taxonomic classification.</title>
        <authorList>
            <person name="Goeker M."/>
        </authorList>
    </citation>
    <scope>NUCLEOTIDE SEQUENCE</scope>
    <source>
        <strain evidence="4">DSM 15523</strain>
        <strain evidence="5 7">DSM 16476</strain>
    </source>
</reference>
<dbReference type="InterPro" id="IPR012373">
    <property type="entry name" value="Ferrdict_sens_TM"/>
</dbReference>
<evidence type="ECO:0000313" key="4">
    <source>
        <dbReference type="EMBL" id="MBP1838169.1"/>
    </source>
</evidence>
<accession>A0A9X0YJD2</accession>